<dbReference type="EMBL" id="CP053586">
    <property type="protein sequence ID" value="WNZ23139.1"/>
    <property type="molecule type" value="Genomic_DNA"/>
</dbReference>
<evidence type="ECO:0000256" key="6">
    <source>
        <dbReference type="ARBA" id="ARBA00022884"/>
    </source>
</evidence>
<evidence type="ECO:0000256" key="2">
    <source>
        <dbReference type="ARBA" id="ARBA00022649"/>
    </source>
</evidence>
<gene>
    <name evidence="8" type="ORF">HJG54_09905</name>
</gene>
<dbReference type="GO" id="GO:0016787">
    <property type="term" value="F:hydrolase activity"/>
    <property type="evidence" value="ECO:0007669"/>
    <property type="project" value="UniProtKB-KW"/>
</dbReference>
<keyword evidence="7" id="KW-0346">Stress response</keyword>
<dbReference type="GO" id="GO:0004519">
    <property type="term" value="F:endonuclease activity"/>
    <property type="evidence" value="ECO:0007669"/>
    <property type="project" value="UniProtKB-KW"/>
</dbReference>
<dbReference type="Pfam" id="PF07927">
    <property type="entry name" value="HicA_toxin"/>
    <property type="match status" value="1"/>
</dbReference>
<protein>
    <submittedName>
        <fullName evidence="8">Type II toxin-antitoxin system HicA family toxin</fullName>
    </submittedName>
</protein>
<organism evidence="8">
    <name type="scientific">Leptolyngbya sp. NK1-12</name>
    <dbReference type="NCBI Taxonomy" id="2547451"/>
    <lineage>
        <taxon>Bacteria</taxon>
        <taxon>Bacillati</taxon>
        <taxon>Cyanobacteriota</taxon>
        <taxon>Cyanophyceae</taxon>
        <taxon>Leptolyngbyales</taxon>
        <taxon>Leptolyngbyaceae</taxon>
        <taxon>Leptolyngbya group</taxon>
        <taxon>Leptolyngbya</taxon>
    </lineage>
</organism>
<evidence type="ECO:0000256" key="4">
    <source>
        <dbReference type="ARBA" id="ARBA00022759"/>
    </source>
</evidence>
<dbReference type="InterPro" id="IPR012933">
    <property type="entry name" value="HicA_mRNA_interferase"/>
</dbReference>
<dbReference type="Gene3D" id="3.30.920.30">
    <property type="entry name" value="Hypothetical protein"/>
    <property type="match status" value="1"/>
</dbReference>
<proteinExistence type="inferred from homology"/>
<comment type="similarity">
    <text evidence="1">Belongs to the HicA mRNA interferase family.</text>
</comment>
<dbReference type="InterPro" id="IPR038570">
    <property type="entry name" value="HicA_sf"/>
</dbReference>
<sequence>MGRLRVLSAQEVCRILEQHNFVKVRQRGSHIIMQKRTETSTITVPVPNYSEIRMGTLQSIIRQSGLPRSLFEVAE</sequence>
<name>A0AA96WDI8_9CYAN</name>
<keyword evidence="6" id="KW-0694">RNA-binding</keyword>
<evidence type="ECO:0000313" key="8">
    <source>
        <dbReference type="EMBL" id="WNZ23139.1"/>
    </source>
</evidence>
<evidence type="ECO:0000256" key="5">
    <source>
        <dbReference type="ARBA" id="ARBA00022801"/>
    </source>
</evidence>
<keyword evidence="3" id="KW-0540">Nuclease</keyword>
<reference evidence="8" key="1">
    <citation type="submission" date="2020-05" db="EMBL/GenBank/DDBJ databases">
        <authorList>
            <person name="Zhu T."/>
            <person name="Keshari N."/>
            <person name="Lu X."/>
        </authorList>
    </citation>
    <scope>NUCLEOTIDE SEQUENCE</scope>
    <source>
        <strain evidence="8">NK1-12</strain>
    </source>
</reference>
<accession>A0AA96WDI8</accession>
<evidence type="ECO:0000256" key="7">
    <source>
        <dbReference type="ARBA" id="ARBA00023016"/>
    </source>
</evidence>
<dbReference type="SUPFAM" id="SSF54786">
    <property type="entry name" value="YcfA/nrd intein domain"/>
    <property type="match status" value="1"/>
</dbReference>
<dbReference type="GO" id="GO:0003729">
    <property type="term" value="F:mRNA binding"/>
    <property type="evidence" value="ECO:0007669"/>
    <property type="project" value="InterPro"/>
</dbReference>
<dbReference type="AlphaFoldDB" id="A0AA96WDI8"/>
<keyword evidence="4" id="KW-0255">Endonuclease</keyword>
<keyword evidence="2" id="KW-1277">Toxin-antitoxin system</keyword>
<evidence type="ECO:0000256" key="3">
    <source>
        <dbReference type="ARBA" id="ARBA00022722"/>
    </source>
</evidence>
<keyword evidence="5" id="KW-0378">Hydrolase</keyword>
<evidence type="ECO:0000256" key="1">
    <source>
        <dbReference type="ARBA" id="ARBA00006620"/>
    </source>
</evidence>